<evidence type="ECO:0000256" key="9">
    <source>
        <dbReference type="ARBA" id="ARBA00023065"/>
    </source>
</evidence>
<keyword evidence="15" id="KW-1185">Reference proteome</keyword>
<name>A0ABT0XVE4_9ACTN</name>
<evidence type="ECO:0000256" key="5">
    <source>
        <dbReference type="ARBA" id="ARBA00022692"/>
    </source>
</evidence>
<comment type="similarity">
    <text evidence="2">Belongs to the TMEM175 family.</text>
</comment>
<dbReference type="Proteomes" id="UP001523216">
    <property type="component" value="Unassembled WGS sequence"/>
</dbReference>
<dbReference type="PANTHER" id="PTHR31462">
    <property type="entry name" value="ENDOSOMAL/LYSOSOMAL POTASSIUM CHANNEL TMEM175"/>
    <property type="match status" value="1"/>
</dbReference>
<keyword evidence="6" id="KW-0631">Potassium channel</keyword>
<keyword evidence="4" id="KW-0633">Potassium transport</keyword>
<dbReference type="InterPro" id="IPR010617">
    <property type="entry name" value="TMEM175-like"/>
</dbReference>
<feature type="transmembrane region" description="Helical" evidence="13">
    <location>
        <begin position="12"/>
        <end position="28"/>
    </location>
</feature>
<dbReference type="PANTHER" id="PTHR31462:SF5">
    <property type="entry name" value="ENDOSOMAL_LYSOSOMAL PROTON CHANNEL TMEM175"/>
    <property type="match status" value="1"/>
</dbReference>
<evidence type="ECO:0000256" key="3">
    <source>
        <dbReference type="ARBA" id="ARBA00022448"/>
    </source>
</evidence>
<evidence type="ECO:0000256" key="6">
    <source>
        <dbReference type="ARBA" id="ARBA00022826"/>
    </source>
</evidence>
<evidence type="ECO:0000256" key="4">
    <source>
        <dbReference type="ARBA" id="ARBA00022538"/>
    </source>
</evidence>
<sequence length="199" mass="22056">MRTSRLEAFSDGVLAIIITIMVLELKIPESHDLSGLLHDTADGLLTYLLSFVWIGIYWVNHHHMFHLVRRVGGGVLWANLALLFTLSLLPFTTAWMDESGFARTPVVVYGLDLTAAALAYLVLQKLIIQQQGPESPLRQAVGGDLKGKISPFFYLAGILTALLVDRAAIAVAFFAACALLWFIPDRRIDRVARELEPVD</sequence>
<feature type="transmembrane region" description="Helical" evidence="13">
    <location>
        <begin position="71"/>
        <end position="94"/>
    </location>
</feature>
<reference evidence="14 15" key="1">
    <citation type="submission" date="2022-06" db="EMBL/GenBank/DDBJ databases">
        <title>Actinoplanes abujensis sp. nov., isolated from Nigerian arid soil.</title>
        <authorList>
            <person name="Ding P."/>
        </authorList>
    </citation>
    <scope>NUCLEOTIDE SEQUENCE [LARGE SCALE GENOMIC DNA]</scope>
    <source>
        <strain evidence="15">TRM88002</strain>
    </source>
</reference>
<evidence type="ECO:0000256" key="2">
    <source>
        <dbReference type="ARBA" id="ARBA00006920"/>
    </source>
</evidence>
<keyword evidence="5 13" id="KW-0812">Transmembrane</keyword>
<evidence type="ECO:0000256" key="11">
    <source>
        <dbReference type="ARBA" id="ARBA00023303"/>
    </source>
</evidence>
<evidence type="ECO:0000256" key="1">
    <source>
        <dbReference type="ARBA" id="ARBA00004141"/>
    </source>
</evidence>
<evidence type="ECO:0000256" key="7">
    <source>
        <dbReference type="ARBA" id="ARBA00022958"/>
    </source>
</evidence>
<keyword evidence="9" id="KW-0406">Ion transport</keyword>
<comment type="subcellular location">
    <subcellularLocation>
        <location evidence="1">Membrane</location>
        <topology evidence="1">Multi-pass membrane protein</topology>
    </subcellularLocation>
</comment>
<organism evidence="14 15">
    <name type="scientific">Paractinoplanes hotanensis</name>
    <dbReference type="NCBI Taxonomy" id="2906497"/>
    <lineage>
        <taxon>Bacteria</taxon>
        <taxon>Bacillati</taxon>
        <taxon>Actinomycetota</taxon>
        <taxon>Actinomycetes</taxon>
        <taxon>Micromonosporales</taxon>
        <taxon>Micromonosporaceae</taxon>
        <taxon>Paractinoplanes</taxon>
    </lineage>
</organism>
<gene>
    <name evidence="14" type="ORF">LXN57_09260</name>
</gene>
<comment type="catalytic activity">
    <reaction evidence="12">
        <text>K(+)(in) = K(+)(out)</text>
        <dbReference type="Rhea" id="RHEA:29463"/>
        <dbReference type="ChEBI" id="CHEBI:29103"/>
    </reaction>
</comment>
<evidence type="ECO:0000256" key="8">
    <source>
        <dbReference type="ARBA" id="ARBA00022989"/>
    </source>
</evidence>
<evidence type="ECO:0000313" key="14">
    <source>
        <dbReference type="EMBL" id="MCM4077754.1"/>
    </source>
</evidence>
<feature type="transmembrane region" description="Helical" evidence="13">
    <location>
        <begin position="152"/>
        <end position="183"/>
    </location>
</feature>
<dbReference type="EMBL" id="JAMQOL010000010">
    <property type="protein sequence ID" value="MCM4077754.1"/>
    <property type="molecule type" value="Genomic_DNA"/>
</dbReference>
<evidence type="ECO:0000256" key="10">
    <source>
        <dbReference type="ARBA" id="ARBA00023136"/>
    </source>
</evidence>
<keyword evidence="7" id="KW-0630">Potassium</keyword>
<comment type="caution">
    <text evidence="14">The sequence shown here is derived from an EMBL/GenBank/DDBJ whole genome shotgun (WGS) entry which is preliminary data.</text>
</comment>
<protein>
    <submittedName>
        <fullName evidence="14">TMEM175 family protein</fullName>
    </submittedName>
</protein>
<keyword evidence="10 13" id="KW-0472">Membrane</keyword>
<evidence type="ECO:0000256" key="12">
    <source>
        <dbReference type="ARBA" id="ARBA00034430"/>
    </source>
</evidence>
<evidence type="ECO:0000313" key="15">
    <source>
        <dbReference type="Proteomes" id="UP001523216"/>
    </source>
</evidence>
<keyword evidence="11" id="KW-0407">Ion channel</keyword>
<accession>A0ABT0XVE4</accession>
<proteinExistence type="inferred from homology"/>
<dbReference type="RefSeq" id="WP_251797600.1">
    <property type="nucleotide sequence ID" value="NZ_JAMQOL010000010.1"/>
</dbReference>
<dbReference type="Pfam" id="PF06736">
    <property type="entry name" value="TMEM175"/>
    <property type="match status" value="1"/>
</dbReference>
<keyword evidence="8 13" id="KW-1133">Transmembrane helix</keyword>
<evidence type="ECO:0000256" key="13">
    <source>
        <dbReference type="SAM" id="Phobius"/>
    </source>
</evidence>
<feature type="transmembrane region" description="Helical" evidence="13">
    <location>
        <begin position="40"/>
        <end position="59"/>
    </location>
</feature>
<keyword evidence="3" id="KW-0813">Transport</keyword>